<evidence type="ECO:0000256" key="2">
    <source>
        <dbReference type="ARBA" id="ARBA00004123"/>
    </source>
</evidence>
<evidence type="ECO:0000259" key="8">
    <source>
        <dbReference type="PROSITE" id="PS50994"/>
    </source>
</evidence>
<proteinExistence type="inferred from homology"/>
<evidence type="ECO:0000256" key="6">
    <source>
        <dbReference type="ARBA" id="ARBA00023172"/>
    </source>
</evidence>
<dbReference type="InterPro" id="IPR053392">
    <property type="entry name" value="Transposase_IS30-like"/>
</dbReference>
<reference evidence="9" key="1">
    <citation type="submission" date="2020-08" db="EMBL/GenBank/DDBJ databases">
        <title>Genome sequencing and assembly of the red palm weevil Rhynchophorus ferrugineus.</title>
        <authorList>
            <person name="Dias G.B."/>
            <person name="Bergman C.M."/>
            <person name="Manee M."/>
        </authorList>
    </citation>
    <scope>NUCLEOTIDE SEQUENCE</scope>
    <source>
        <strain evidence="9">AA-2017</strain>
        <tissue evidence="9">Whole larva</tissue>
    </source>
</reference>
<dbReference type="PANTHER" id="PTHR10948:SF23">
    <property type="entry name" value="TRANSPOSASE INSI FOR INSERTION SEQUENCE ELEMENT IS30A-RELATED"/>
    <property type="match status" value="1"/>
</dbReference>
<dbReference type="GO" id="GO:0005634">
    <property type="term" value="C:nucleus"/>
    <property type="evidence" value="ECO:0007669"/>
    <property type="project" value="UniProtKB-SubCell"/>
</dbReference>
<comment type="function">
    <text evidence="1">Required for the transposition of the insertion element.</text>
</comment>
<dbReference type="Pfam" id="PF13936">
    <property type="entry name" value="HTH_38"/>
    <property type="match status" value="1"/>
</dbReference>
<dbReference type="PANTHER" id="PTHR10948">
    <property type="entry name" value="TRANSPOSASE"/>
    <property type="match status" value="1"/>
</dbReference>
<comment type="subcellular location">
    <subcellularLocation>
        <location evidence="2">Nucleus</location>
    </subcellularLocation>
</comment>
<feature type="domain" description="Integrase catalytic" evidence="8">
    <location>
        <begin position="155"/>
        <end position="314"/>
    </location>
</feature>
<dbReference type="GO" id="GO:0005829">
    <property type="term" value="C:cytosol"/>
    <property type="evidence" value="ECO:0007669"/>
    <property type="project" value="TreeGrafter"/>
</dbReference>
<dbReference type="InterPro" id="IPR051917">
    <property type="entry name" value="Transposase-Integrase"/>
</dbReference>
<dbReference type="GO" id="GO:0015074">
    <property type="term" value="P:DNA integration"/>
    <property type="evidence" value="ECO:0007669"/>
    <property type="project" value="InterPro"/>
</dbReference>
<name>A0A834I716_RHYFE</name>
<dbReference type="InterPro" id="IPR036397">
    <property type="entry name" value="RNaseH_sf"/>
</dbReference>
<evidence type="ECO:0000256" key="7">
    <source>
        <dbReference type="SAM" id="MobiDB-lite"/>
    </source>
</evidence>
<dbReference type="InterPro" id="IPR001598">
    <property type="entry name" value="Transposase_IS30_CS"/>
</dbReference>
<dbReference type="Proteomes" id="UP000625711">
    <property type="component" value="Unassembled WGS sequence"/>
</dbReference>
<dbReference type="PROSITE" id="PS50994">
    <property type="entry name" value="INTEGRASE"/>
    <property type="match status" value="1"/>
</dbReference>
<dbReference type="InterPro" id="IPR001584">
    <property type="entry name" value="Integrase_cat-core"/>
</dbReference>
<evidence type="ECO:0000313" key="9">
    <source>
        <dbReference type="EMBL" id="KAF7275169.1"/>
    </source>
</evidence>
<keyword evidence="10" id="KW-1185">Reference proteome</keyword>
<dbReference type="SUPFAM" id="SSF46689">
    <property type="entry name" value="Homeodomain-like"/>
    <property type="match status" value="1"/>
</dbReference>
<evidence type="ECO:0000313" key="10">
    <source>
        <dbReference type="Proteomes" id="UP000625711"/>
    </source>
</evidence>
<gene>
    <name evidence="9" type="ORF">GWI33_012118</name>
</gene>
<keyword evidence="5" id="KW-0238">DNA-binding</keyword>
<dbReference type="OrthoDB" id="8300208at2759"/>
<dbReference type="NCBIfam" id="NF033563">
    <property type="entry name" value="transpos_IS30"/>
    <property type="match status" value="1"/>
</dbReference>
<comment type="similarity">
    <text evidence="3">Belongs to the transposase IS30 family.</text>
</comment>
<dbReference type="GO" id="GO:0004803">
    <property type="term" value="F:transposase activity"/>
    <property type="evidence" value="ECO:0007669"/>
    <property type="project" value="InterPro"/>
</dbReference>
<dbReference type="PROSITE" id="PS01043">
    <property type="entry name" value="TRANSPOSASE_IS30"/>
    <property type="match status" value="1"/>
</dbReference>
<dbReference type="InterPro" id="IPR012337">
    <property type="entry name" value="RNaseH-like_sf"/>
</dbReference>
<dbReference type="GO" id="GO:0006313">
    <property type="term" value="P:DNA transposition"/>
    <property type="evidence" value="ECO:0007669"/>
    <property type="project" value="InterPro"/>
</dbReference>
<dbReference type="Gene3D" id="3.30.420.10">
    <property type="entry name" value="Ribonuclease H-like superfamily/Ribonuclease H"/>
    <property type="match status" value="1"/>
</dbReference>
<evidence type="ECO:0000256" key="1">
    <source>
        <dbReference type="ARBA" id="ARBA00002190"/>
    </source>
</evidence>
<feature type="compositionally biased region" description="Polar residues" evidence="7">
    <location>
        <begin position="56"/>
        <end position="67"/>
    </location>
</feature>
<evidence type="ECO:0000256" key="4">
    <source>
        <dbReference type="ARBA" id="ARBA00022578"/>
    </source>
</evidence>
<evidence type="ECO:0000256" key="5">
    <source>
        <dbReference type="ARBA" id="ARBA00023125"/>
    </source>
</evidence>
<organism evidence="9 10">
    <name type="scientific">Rhynchophorus ferrugineus</name>
    <name type="common">Red palm weevil</name>
    <name type="synonym">Curculio ferrugineus</name>
    <dbReference type="NCBI Taxonomy" id="354439"/>
    <lineage>
        <taxon>Eukaryota</taxon>
        <taxon>Metazoa</taxon>
        <taxon>Ecdysozoa</taxon>
        <taxon>Arthropoda</taxon>
        <taxon>Hexapoda</taxon>
        <taxon>Insecta</taxon>
        <taxon>Pterygota</taxon>
        <taxon>Neoptera</taxon>
        <taxon>Endopterygota</taxon>
        <taxon>Coleoptera</taxon>
        <taxon>Polyphaga</taxon>
        <taxon>Cucujiformia</taxon>
        <taxon>Curculionidae</taxon>
        <taxon>Dryophthorinae</taxon>
        <taxon>Rhynchophorus</taxon>
    </lineage>
</organism>
<dbReference type="AlphaFoldDB" id="A0A834I716"/>
<dbReference type="EMBL" id="JAACXV010011154">
    <property type="protein sequence ID" value="KAF7275169.1"/>
    <property type="molecule type" value="Genomic_DNA"/>
</dbReference>
<dbReference type="SUPFAM" id="SSF53098">
    <property type="entry name" value="Ribonuclease H-like"/>
    <property type="match status" value="1"/>
</dbReference>
<accession>A0A834I716</accession>
<dbReference type="InterPro" id="IPR009057">
    <property type="entry name" value="Homeodomain-like_sf"/>
</dbReference>
<evidence type="ECO:0000256" key="3">
    <source>
        <dbReference type="ARBA" id="ARBA00006363"/>
    </source>
</evidence>
<feature type="region of interest" description="Disordered" evidence="7">
    <location>
        <begin position="44"/>
        <end position="67"/>
    </location>
</feature>
<protein>
    <recommendedName>
        <fullName evidence="8">Integrase catalytic domain-containing protein</fullName>
    </recommendedName>
</protein>
<dbReference type="Gene3D" id="1.10.10.60">
    <property type="entry name" value="Homeodomain-like"/>
    <property type="match status" value="1"/>
</dbReference>
<keyword evidence="4" id="KW-0815">Transposition</keyword>
<dbReference type="GO" id="GO:0003677">
    <property type="term" value="F:DNA binding"/>
    <property type="evidence" value="ECO:0007669"/>
    <property type="project" value="UniProtKB-KW"/>
</dbReference>
<dbReference type="InterPro" id="IPR025246">
    <property type="entry name" value="IS30-like_HTH"/>
</dbReference>
<comment type="caution">
    <text evidence="9">The sequence shown here is derived from an EMBL/GenBank/DDBJ whole genome shotgun (WGS) entry which is preliminary data.</text>
</comment>
<keyword evidence="6" id="KW-0233">DNA recombination</keyword>
<sequence length="318" mass="36829">MKQYQHLTQEQRYQISALKKTNLSNSEIARRIGCDKSTISREVKRNKGQRGYRPKQANQMAQARRSNNTNRITEFGWNYISYLLEQKYSPEQIQGRLKLLGWQDVPCHETIYKYIYADKKAGGSLHTHLRCQKKYRKRSLSGQDRRGQIVNRTDISERPDIIDNRERIGDYEGDTVIGHGHKGVLVTLVDRTTRETKIKVLPNRKADKVSDACINMLKGEVTHSITFDNGKEFALHEVISEHLKADIFFARPYHSWERGTNENTNGLIRQFLPKSMPFDSLSDEDIQAIEDNLNNRPRKVLGFKTPLEVKYSFGCVAL</sequence>